<dbReference type="InterPro" id="IPR029052">
    <property type="entry name" value="Metallo-depent_PP-like"/>
</dbReference>
<dbReference type="STRING" id="456320.Mvol_1662"/>
<dbReference type="GO" id="GO:0016787">
    <property type="term" value="F:hydrolase activity"/>
    <property type="evidence" value="ECO:0007669"/>
    <property type="project" value="UniProtKB-UniRule"/>
</dbReference>
<dbReference type="SUPFAM" id="SSF56300">
    <property type="entry name" value="Metallo-dependent phosphatases"/>
    <property type="match status" value="1"/>
</dbReference>
<dbReference type="InParanoid" id="D7DR40"/>
<dbReference type="eggNOG" id="arCOG01141">
    <property type="taxonomic scope" value="Archaea"/>
</dbReference>
<reference evidence="6 7" key="1">
    <citation type="submission" date="2010-05" db="EMBL/GenBank/DDBJ databases">
        <title>Complete sequence of Methanococcus voltae A3.</title>
        <authorList>
            <consortium name="US DOE Joint Genome Institute"/>
            <person name="Lucas S."/>
            <person name="Copeland A."/>
            <person name="Lapidus A."/>
            <person name="Cheng J.-F."/>
            <person name="Bruce D."/>
            <person name="Goodwin L."/>
            <person name="Pitluck S."/>
            <person name="Lowry S."/>
            <person name="Clum A."/>
            <person name="Land M."/>
            <person name="Hauser L."/>
            <person name="Kyrpides N."/>
            <person name="Mikhailova N."/>
            <person name="Whitman W.B."/>
            <person name="Woyke T."/>
        </authorList>
    </citation>
    <scope>NUCLEOTIDE SEQUENCE [LARGE SCALE GENOMIC DNA]</scope>
    <source>
        <strain evidence="7">ATCC BAA-1334 / A3</strain>
    </source>
</reference>
<dbReference type="KEGG" id="mvo:Mvol_1662"/>
<evidence type="ECO:0000256" key="1">
    <source>
        <dbReference type="ARBA" id="ARBA00008950"/>
    </source>
</evidence>
<evidence type="ECO:0000313" key="6">
    <source>
        <dbReference type="EMBL" id="ADI37317.1"/>
    </source>
</evidence>
<organism evidence="6 7">
    <name type="scientific">Methanococcus voltae (strain ATCC BAA-1334 / A3)</name>
    <dbReference type="NCBI Taxonomy" id="456320"/>
    <lineage>
        <taxon>Archaea</taxon>
        <taxon>Methanobacteriati</taxon>
        <taxon>Methanobacteriota</taxon>
        <taxon>Methanomada group</taxon>
        <taxon>Methanococci</taxon>
        <taxon>Methanococcales</taxon>
        <taxon>Methanococcaceae</taxon>
        <taxon>Methanococcus</taxon>
    </lineage>
</organism>
<gene>
    <name evidence="6" type="ordered locus">Mvol_1662</name>
</gene>
<accession>D7DR40</accession>
<dbReference type="InterPro" id="IPR020935">
    <property type="entry name" value="PdiEstase_YfcE_CS"/>
</dbReference>
<evidence type="ECO:0000256" key="2">
    <source>
        <dbReference type="ARBA" id="ARBA00022723"/>
    </source>
</evidence>
<proteinExistence type="inferred from homology"/>
<evidence type="ECO:0000313" key="7">
    <source>
        <dbReference type="Proteomes" id="UP000007722"/>
    </source>
</evidence>
<dbReference type="EC" id="3.1.4.-" evidence="4"/>
<dbReference type="EMBL" id="CP002057">
    <property type="protein sequence ID" value="ADI37317.1"/>
    <property type="molecule type" value="Genomic_DNA"/>
</dbReference>
<dbReference type="Proteomes" id="UP000007722">
    <property type="component" value="Chromosome"/>
</dbReference>
<dbReference type="PANTHER" id="PTHR43165">
    <property type="entry name" value="METALLOPHOSPHOESTERASE"/>
    <property type="match status" value="1"/>
</dbReference>
<protein>
    <recommendedName>
        <fullName evidence="4">Phosphoesterase</fullName>
        <ecNumber evidence="4">3.1.4.-</ecNumber>
    </recommendedName>
</protein>
<name>D7DR40_METV3</name>
<comment type="cofactor">
    <cofactor evidence="4">
        <name>a divalent metal cation</name>
        <dbReference type="ChEBI" id="CHEBI:60240"/>
    </cofactor>
</comment>
<dbReference type="NCBIfam" id="TIGR00040">
    <property type="entry name" value="yfcE"/>
    <property type="match status" value="1"/>
</dbReference>
<dbReference type="InterPro" id="IPR024654">
    <property type="entry name" value="Calcineurin-like_PHP_lpxH"/>
</dbReference>
<dbReference type="PROSITE" id="PS01269">
    <property type="entry name" value="UPF0025"/>
    <property type="match status" value="1"/>
</dbReference>
<dbReference type="AlphaFoldDB" id="D7DR40"/>
<dbReference type="CDD" id="cd00841">
    <property type="entry name" value="MPP_YfcE"/>
    <property type="match status" value="1"/>
</dbReference>
<sequence>MKIGLISDTHDYLPNIRKAVQVFNRFNVDLVIHCGDFVSLFVVNEFKNLNAKLYATYGNNDGEKTRLKEWFLEANPENKVEDSLSFDVENLKFFVLHGQDGNILDSIIRSKKYDVVVHGHTHEQKFEEVDGVLVINPGEAFGMLTGLASIGILNTTTKEYTEIDLNNVDIIDNEEN</sequence>
<keyword evidence="7" id="KW-1185">Reference proteome</keyword>
<evidence type="ECO:0000256" key="4">
    <source>
        <dbReference type="RuleBase" id="RU362039"/>
    </source>
</evidence>
<dbReference type="InterPro" id="IPR000979">
    <property type="entry name" value="Phosphodiesterase_MJ0936/Vps29"/>
</dbReference>
<comment type="similarity">
    <text evidence="1 4">Belongs to the metallophosphoesterase superfamily. YfcE family.</text>
</comment>
<evidence type="ECO:0000256" key="3">
    <source>
        <dbReference type="ARBA" id="ARBA00022801"/>
    </source>
</evidence>
<dbReference type="OrthoDB" id="9959at2157"/>
<dbReference type="HOGENOM" id="CLU_063749_4_0_2"/>
<dbReference type="Pfam" id="PF12850">
    <property type="entry name" value="Metallophos_2"/>
    <property type="match status" value="1"/>
</dbReference>
<dbReference type="InterPro" id="IPR053193">
    <property type="entry name" value="MetalloPDE_YfcE-like"/>
</dbReference>
<dbReference type="InterPro" id="IPR041802">
    <property type="entry name" value="MPP_YfcE"/>
</dbReference>
<dbReference type="Gene3D" id="3.60.21.10">
    <property type="match status" value="1"/>
</dbReference>
<dbReference type="PANTHER" id="PTHR43165:SF1">
    <property type="entry name" value="PHOSPHODIESTERASE MJ0936"/>
    <property type="match status" value="1"/>
</dbReference>
<dbReference type="GO" id="GO:0046872">
    <property type="term" value="F:metal ion binding"/>
    <property type="evidence" value="ECO:0007669"/>
    <property type="project" value="UniProtKB-KW"/>
</dbReference>
<evidence type="ECO:0000259" key="5">
    <source>
        <dbReference type="Pfam" id="PF12850"/>
    </source>
</evidence>
<keyword evidence="2 4" id="KW-0479">Metal-binding</keyword>
<feature type="domain" description="Calcineurin-like phosphoesterase" evidence="5">
    <location>
        <begin position="1"/>
        <end position="157"/>
    </location>
</feature>
<keyword evidence="3" id="KW-0378">Hydrolase</keyword>